<reference evidence="4 5" key="1">
    <citation type="submission" date="2020-10" db="EMBL/GenBank/DDBJ databases">
        <title>The Coptis chinensis genome and diversification of protoberbering-type alkaloids.</title>
        <authorList>
            <person name="Wang B."/>
            <person name="Shu S."/>
            <person name="Song C."/>
            <person name="Liu Y."/>
        </authorList>
    </citation>
    <scope>NUCLEOTIDE SEQUENCE [LARGE SCALE GENOMIC DNA]</scope>
    <source>
        <strain evidence="4">HL-2020</strain>
        <tissue evidence="4">Leaf</tissue>
    </source>
</reference>
<organism evidence="4 5">
    <name type="scientific">Coptis chinensis</name>
    <dbReference type="NCBI Taxonomy" id="261450"/>
    <lineage>
        <taxon>Eukaryota</taxon>
        <taxon>Viridiplantae</taxon>
        <taxon>Streptophyta</taxon>
        <taxon>Embryophyta</taxon>
        <taxon>Tracheophyta</taxon>
        <taxon>Spermatophyta</taxon>
        <taxon>Magnoliopsida</taxon>
        <taxon>Ranunculales</taxon>
        <taxon>Ranunculaceae</taxon>
        <taxon>Coptidoideae</taxon>
        <taxon>Coptis</taxon>
    </lineage>
</organism>
<proteinExistence type="predicted"/>
<evidence type="ECO:0000256" key="1">
    <source>
        <dbReference type="ARBA" id="ARBA00000500"/>
    </source>
</evidence>
<keyword evidence="3" id="KW-0378">Hydrolase</keyword>
<dbReference type="PANTHER" id="PTHR43768:SF24">
    <property type="entry name" value="TREHALOSE 6-PHOSPHATE PHOSPHATASE"/>
    <property type="match status" value="1"/>
</dbReference>
<dbReference type="GO" id="GO:0005992">
    <property type="term" value="P:trehalose biosynthetic process"/>
    <property type="evidence" value="ECO:0007669"/>
    <property type="project" value="InterPro"/>
</dbReference>
<dbReference type="GO" id="GO:0004805">
    <property type="term" value="F:trehalose-phosphatase activity"/>
    <property type="evidence" value="ECO:0007669"/>
    <property type="project" value="UniProtKB-EC"/>
</dbReference>
<evidence type="ECO:0000256" key="3">
    <source>
        <dbReference type="ARBA" id="ARBA00022801"/>
    </source>
</evidence>
<comment type="cofactor">
    <cofactor evidence="2">
        <name>a divalent metal cation</name>
        <dbReference type="ChEBI" id="CHEBI:60240"/>
    </cofactor>
</comment>
<dbReference type="Pfam" id="PF02358">
    <property type="entry name" value="Trehalose_PPase"/>
    <property type="match status" value="1"/>
</dbReference>
<dbReference type="EMBL" id="JADFTS010000008">
    <property type="protein sequence ID" value="KAF9593024.1"/>
    <property type="molecule type" value="Genomic_DNA"/>
</dbReference>
<evidence type="ECO:0000256" key="2">
    <source>
        <dbReference type="ARBA" id="ARBA00001968"/>
    </source>
</evidence>
<dbReference type="InterPro" id="IPR003337">
    <property type="entry name" value="Trehalose_PPase"/>
</dbReference>
<dbReference type="Proteomes" id="UP000631114">
    <property type="component" value="Unassembled WGS sequence"/>
</dbReference>
<dbReference type="SUPFAM" id="SSF56784">
    <property type="entry name" value="HAD-like"/>
    <property type="match status" value="1"/>
</dbReference>
<comment type="catalytic activity">
    <reaction evidence="1">
        <text>alpha,alpha-trehalose 6-phosphate + H2O = alpha,alpha-trehalose + phosphate</text>
        <dbReference type="Rhea" id="RHEA:23420"/>
        <dbReference type="ChEBI" id="CHEBI:15377"/>
        <dbReference type="ChEBI" id="CHEBI:16551"/>
        <dbReference type="ChEBI" id="CHEBI:43474"/>
        <dbReference type="ChEBI" id="CHEBI:58429"/>
        <dbReference type="EC" id="3.1.3.12"/>
    </reaction>
</comment>
<evidence type="ECO:0000313" key="4">
    <source>
        <dbReference type="EMBL" id="KAF9593024.1"/>
    </source>
</evidence>
<keyword evidence="5" id="KW-1185">Reference proteome</keyword>
<dbReference type="Gene3D" id="3.40.50.1000">
    <property type="entry name" value="HAD superfamily/HAD-like"/>
    <property type="match status" value="1"/>
</dbReference>
<dbReference type="AlphaFoldDB" id="A0A835H507"/>
<accession>A0A835H507</accession>
<dbReference type="InterPro" id="IPR036412">
    <property type="entry name" value="HAD-like_sf"/>
</dbReference>
<sequence length="124" mass="13951">MEAISKARSDENDEQICVVRTPNFSNIARDYGCSSNEENTASDASYTSWIKRHPSALSMFDRMMTPAKGKRVVFLDYDGTLSPIVEDPSCAFMSDSMRSVVPEVARYFPTAIISGRSRDKVQYF</sequence>
<dbReference type="InterPro" id="IPR044651">
    <property type="entry name" value="OTSB-like"/>
</dbReference>
<comment type="caution">
    <text evidence="4">The sequence shown here is derived from an EMBL/GenBank/DDBJ whole genome shotgun (WGS) entry which is preliminary data.</text>
</comment>
<dbReference type="OrthoDB" id="696674at2759"/>
<gene>
    <name evidence="4" type="ORF">IFM89_019751</name>
</gene>
<evidence type="ECO:0000313" key="5">
    <source>
        <dbReference type="Proteomes" id="UP000631114"/>
    </source>
</evidence>
<protein>
    <submittedName>
        <fullName evidence="4">Uncharacterized protein</fullName>
    </submittedName>
</protein>
<dbReference type="PANTHER" id="PTHR43768">
    <property type="entry name" value="TREHALOSE 6-PHOSPHATE PHOSPHATASE"/>
    <property type="match status" value="1"/>
</dbReference>
<name>A0A835H507_9MAGN</name>
<dbReference type="InterPro" id="IPR023214">
    <property type="entry name" value="HAD_sf"/>
</dbReference>